<dbReference type="Gene3D" id="1.10.132.120">
    <property type="match status" value="1"/>
</dbReference>
<evidence type="ECO:0000256" key="2">
    <source>
        <dbReference type="ARBA" id="ARBA00006645"/>
    </source>
</evidence>
<evidence type="ECO:0000256" key="5">
    <source>
        <dbReference type="ARBA" id="ARBA00023125"/>
    </source>
</evidence>
<dbReference type="InterPro" id="IPR035447">
    <property type="entry name" value="DNA_topo_I_N_sf"/>
</dbReference>
<organism evidence="9 10">
    <name type="scientific">Edaphosphingomonas haloaromaticamans</name>
    <dbReference type="NCBI Taxonomy" id="653954"/>
    <lineage>
        <taxon>Bacteria</taxon>
        <taxon>Pseudomonadati</taxon>
        <taxon>Pseudomonadota</taxon>
        <taxon>Alphaproteobacteria</taxon>
        <taxon>Sphingomonadales</taxon>
        <taxon>Rhizorhabdaceae</taxon>
        <taxon>Edaphosphingomonas</taxon>
    </lineage>
</organism>
<keyword evidence="5" id="KW-0238">DNA-binding</keyword>
<name>A0A1S1HAA2_9SPHN</name>
<protein>
    <recommendedName>
        <fullName evidence="3">DNA topoisomerase</fullName>
        <ecNumber evidence="3">5.6.2.1</ecNumber>
    </recommendedName>
</protein>
<dbReference type="PRINTS" id="PR00416">
    <property type="entry name" value="EUTPISMRASEI"/>
</dbReference>
<evidence type="ECO:0000256" key="1">
    <source>
        <dbReference type="ARBA" id="ARBA00000213"/>
    </source>
</evidence>
<evidence type="ECO:0000313" key="9">
    <source>
        <dbReference type="EMBL" id="OHT19064.1"/>
    </source>
</evidence>
<dbReference type="Pfam" id="PF01028">
    <property type="entry name" value="Topoisom_I"/>
    <property type="match status" value="1"/>
</dbReference>
<comment type="catalytic activity">
    <reaction evidence="1">
        <text>ATP-independent breakage of single-stranded DNA, followed by passage and rejoining.</text>
        <dbReference type="EC" id="5.6.2.1"/>
    </reaction>
</comment>
<dbReference type="Gene3D" id="3.30.66.10">
    <property type="entry name" value="DNA topoisomerase I domain"/>
    <property type="match status" value="1"/>
</dbReference>
<reference evidence="9 10" key="1">
    <citation type="submission" date="2016-09" db="EMBL/GenBank/DDBJ databases">
        <title>Metabolic pathway, cell adaptation mechanisms and a novel monoxygenase revealed through proteogenomic-transcription analysis of a Sphingomonas haloaromaticamans strain degrading the fungicide ortho-phenylphenol.</title>
        <authorList>
            <person name="Perruchon C."/>
            <person name="Papadopoulou E.S."/>
            <person name="Rousidou C."/>
            <person name="Vasileiadis S."/>
            <person name="Tanou G."/>
            <person name="Amoutzias G."/>
            <person name="Molassiotis A."/>
            <person name="Karpouzas D.G."/>
        </authorList>
    </citation>
    <scope>NUCLEOTIDE SEQUENCE [LARGE SCALE GENOMIC DNA]</scope>
    <source>
        <strain evidence="9 10">P3</strain>
    </source>
</reference>
<evidence type="ECO:0000313" key="10">
    <source>
        <dbReference type="Proteomes" id="UP000179467"/>
    </source>
</evidence>
<dbReference type="GO" id="GO:0006265">
    <property type="term" value="P:DNA topological change"/>
    <property type="evidence" value="ECO:0007669"/>
    <property type="project" value="InterPro"/>
</dbReference>
<evidence type="ECO:0000259" key="8">
    <source>
        <dbReference type="Pfam" id="PF21338"/>
    </source>
</evidence>
<dbReference type="GO" id="GO:0003677">
    <property type="term" value="F:DNA binding"/>
    <property type="evidence" value="ECO:0007669"/>
    <property type="project" value="UniProtKB-KW"/>
</dbReference>
<sequence length="339" mass="37557">MLHYVDDADPGITRQRIGPDGAQTRWAYFDARGRRITRRAEIDRLNAIALPPAYVDAWFCPRPNGHIQAIGWDERGRKQYRYHPDFRAARDAAKYDRCADFGRALPAIRAAVERDLARPTLGRDRVVAAVVRLLDLGRVRVGNEAYAKANRSFGATTLRHRHANVRGHSIHLEYMGKSGKLRRLSIRDARLSRLVRRCQDLPGQHLFQYLDADGTPCPVTSGDVNDYLRRVSGGDFTAKHFRTWGASVIAFGALVAAGGHISLKAMLTPVAEALGNTPAIARKSYVHPALIELAGNRGDSPLAGLKLPRRTKYLSSLERGLIAFLDNLADPPETISKAA</sequence>
<dbReference type="SUPFAM" id="SSF56349">
    <property type="entry name" value="DNA breaking-rejoining enzymes"/>
    <property type="match status" value="1"/>
</dbReference>
<gene>
    <name evidence="9" type="ORF">BHE75_01046</name>
</gene>
<proteinExistence type="inferred from homology"/>
<evidence type="ECO:0000259" key="7">
    <source>
        <dbReference type="Pfam" id="PF01028"/>
    </source>
</evidence>
<evidence type="ECO:0000256" key="3">
    <source>
        <dbReference type="ARBA" id="ARBA00012891"/>
    </source>
</evidence>
<evidence type="ECO:0000256" key="4">
    <source>
        <dbReference type="ARBA" id="ARBA00023029"/>
    </source>
</evidence>
<keyword evidence="10" id="KW-1185">Reference proteome</keyword>
<dbReference type="AlphaFoldDB" id="A0A1S1HAA2"/>
<dbReference type="OrthoDB" id="9778962at2"/>
<feature type="domain" description="DNA topoisomerase IB N-terminal" evidence="8">
    <location>
        <begin position="26"/>
        <end position="73"/>
    </location>
</feature>
<dbReference type="Pfam" id="PF21338">
    <property type="entry name" value="Top1B_N_bact"/>
    <property type="match status" value="1"/>
</dbReference>
<dbReference type="InterPro" id="IPR001631">
    <property type="entry name" value="TopoI"/>
</dbReference>
<dbReference type="InterPro" id="IPR049331">
    <property type="entry name" value="Top1B_N_bact"/>
</dbReference>
<keyword evidence="4" id="KW-0799">Topoisomerase</keyword>
<dbReference type="SUPFAM" id="SSF55869">
    <property type="entry name" value="DNA topoisomerase I domain"/>
    <property type="match status" value="1"/>
</dbReference>
<dbReference type="Gene3D" id="3.90.15.10">
    <property type="entry name" value="Topoisomerase I, Chain A, domain 3"/>
    <property type="match status" value="1"/>
</dbReference>
<keyword evidence="6 9" id="KW-0413">Isomerase</keyword>
<dbReference type="RefSeq" id="WP_070932867.1">
    <property type="nucleotide sequence ID" value="NZ_MIPT01000001.1"/>
</dbReference>
<comment type="similarity">
    <text evidence="2">Belongs to the type IB topoisomerase family.</text>
</comment>
<dbReference type="InterPro" id="IPR011010">
    <property type="entry name" value="DNA_brk_join_enz"/>
</dbReference>
<comment type="caution">
    <text evidence="9">The sequence shown here is derived from an EMBL/GenBank/DDBJ whole genome shotgun (WGS) entry which is preliminary data.</text>
</comment>
<dbReference type="GO" id="GO:0003917">
    <property type="term" value="F:DNA topoisomerase type I (single strand cut, ATP-independent) activity"/>
    <property type="evidence" value="ECO:0007669"/>
    <property type="project" value="UniProtKB-EC"/>
</dbReference>
<dbReference type="InterPro" id="IPR014711">
    <property type="entry name" value="TopoI_cat_a-hlx-sub_euk"/>
</dbReference>
<dbReference type="InterPro" id="IPR013500">
    <property type="entry name" value="TopoI_cat_euk"/>
</dbReference>
<accession>A0A1S1HAA2</accession>
<feature type="domain" description="DNA topoisomerase I catalytic core eukaryotic-type" evidence="7">
    <location>
        <begin position="85"/>
        <end position="257"/>
    </location>
</feature>
<dbReference type="Proteomes" id="UP000179467">
    <property type="component" value="Unassembled WGS sequence"/>
</dbReference>
<evidence type="ECO:0000256" key="6">
    <source>
        <dbReference type="ARBA" id="ARBA00023235"/>
    </source>
</evidence>
<dbReference type="EMBL" id="MIPT01000001">
    <property type="protein sequence ID" value="OHT19064.1"/>
    <property type="molecule type" value="Genomic_DNA"/>
</dbReference>
<dbReference type="EC" id="5.6.2.1" evidence="3"/>
<dbReference type="PROSITE" id="PS52038">
    <property type="entry name" value="TOPO_IB_2"/>
    <property type="match status" value="1"/>
</dbReference>